<evidence type="ECO:0000256" key="2">
    <source>
        <dbReference type="ARBA" id="ARBA00006156"/>
    </source>
</evidence>
<dbReference type="AlphaFoldDB" id="S9QX66"/>
<dbReference type="HOGENOM" id="CLU_164516_0_0_5"/>
<dbReference type="GO" id="GO:0009306">
    <property type="term" value="P:protein secretion"/>
    <property type="evidence" value="ECO:0007669"/>
    <property type="project" value="InterPro"/>
</dbReference>
<keyword evidence="9" id="KW-1185">Reference proteome</keyword>
<proteinExistence type="inferred from homology"/>
<keyword evidence="8" id="KW-0969">Cilium</keyword>
<keyword evidence="8" id="KW-0282">Flagellum</keyword>
<keyword evidence="8" id="KW-0966">Cell projection</keyword>
<feature type="transmembrane region" description="Helical" evidence="7">
    <location>
        <begin position="18"/>
        <end position="39"/>
    </location>
</feature>
<dbReference type="InterPro" id="IPR002191">
    <property type="entry name" value="Bac_export_3"/>
</dbReference>
<comment type="subcellular location">
    <subcellularLocation>
        <location evidence="1">Cell membrane</location>
        <topology evidence="1">Multi-pass membrane protein</topology>
    </subcellularLocation>
</comment>
<gene>
    <name evidence="8" type="ORF">ruthe_02367</name>
</gene>
<feature type="transmembrane region" description="Helical" evidence="7">
    <location>
        <begin position="59"/>
        <end position="81"/>
    </location>
</feature>
<evidence type="ECO:0000313" key="8">
    <source>
        <dbReference type="EMBL" id="EPX84157.1"/>
    </source>
</evidence>
<keyword evidence="3" id="KW-1003">Cell membrane</keyword>
<evidence type="ECO:0000313" key="9">
    <source>
        <dbReference type="Proteomes" id="UP000015346"/>
    </source>
</evidence>
<dbReference type="GO" id="GO:0005886">
    <property type="term" value="C:plasma membrane"/>
    <property type="evidence" value="ECO:0007669"/>
    <property type="project" value="UniProtKB-SubCell"/>
</dbReference>
<keyword evidence="4 7" id="KW-0812">Transmembrane</keyword>
<dbReference type="PANTHER" id="PTHR34040">
    <property type="entry name" value="FLAGELLAR BIOSYNTHETIC PROTEIN FLIQ"/>
    <property type="match status" value="1"/>
</dbReference>
<organism evidence="8 9">
    <name type="scientific">Rubellimicrobium thermophilum DSM 16684</name>
    <dbReference type="NCBI Taxonomy" id="1123069"/>
    <lineage>
        <taxon>Bacteria</taxon>
        <taxon>Pseudomonadati</taxon>
        <taxon>Pseudomonadota</taxon>
        <taxon>Alphaproteobacteria</taxon>
        <taxon>Rhodobacterales</taxon>
        <taxon>Roseobacteraceae</taxon>
        <taxon>Rubellimicrobium</taxon>
    </lineage>
</organism>
<dbReference type="PANTHER" id="PTHR34040:SF2">
    <property type="entry name" value="FLAGELLAR BIOSYNTHETIC PROTEIN FLIQ"/>
    <property type="match status" value="1"/>
</dbReference>
<accession>S9QX66</accession>
<sequence length="92" mass="9449">MAGPLSEAVLHDVMRQGLWAAAVMSLPILAVALAAGLVIGLLQALTSVQEATLTFVPKLAAIAAVFWVTMGFMTGTLVSFLRETVAPLIAGG</sequence>
<evidence type="ECO:0000256" key="3">
    <source>
        <dbReference type="ARBA" id="ARBA00022475"/>
    </source>
</evidence>
<dbReference type="Pfam" id="PF01313">
    <property type="entry name" value="Bac_export_3"/>
    <property type="match status" value="1"/>
</dbReference>
<evidence type="ECO:0000256" key="6">
    <source>
        <dbReference type="ARBA" id="ARBA00023136"/>
    </source>
</evidence>
<keyword evidence="5 7" id="KW-1133">Transmembrane helix</keyword>
<dbReference type="STRING" id="1123069.ruthe_02367"/>
<dbReference type="PIRSF" id="PIRSF004669">
    <property type="entry name" value="FliQ"/>
    <property type="match status" value="1"/>
</dbReference>
<comment type="caution">
    <text evidence="8">The sequence shown here is derived from an EMBL/GenBank/DDBJ whole genome shotgun (WGS) entry which is preliminary data.</text>
</comment>
<evidence type="ECO:0000256" key="1">
    <source>
        <dbReference type="ARBA" id="ARBA00004651"/>
    </source>
</evidence>
<keyword evidence="6 7" id="KW-0472">Membrane</keyword>
<comment type="similarity">
    <text evidence="2">Belongs to the FliQ/MopD/SpaQ family.</text>
</comment>
<reference evidence="8 9" key="1">
    <citation type="journal article" date="2013" name="Stand. Genomic Sci.">
        <title>Genome sequence of the reddish-pigmented Rubellimicrobium thermophilum type strain (DSM 16684(T)), a member of the Roseobacter clade.</title>
        <authorList>
            <person name="Fiebig A."/>
            <person name="Riedel T."/>
            <person name="Gronow S."/>
            <person name="Petersen J."/>
            <person name="Klenk H.P."/>
            <person name="Goker M."/>
        </authorList>
    </citation>
    <scope>NUCLEOTIDE SEQUENCE [LARGE SCALE GENOMIC DNA]</scope>
    <source>
        <strain evidence="8 9">DSM 16684</strain>
    </source>
</reference>
<dbReference type="PATRIC" id="fig|1123069.3.peg.2343"/>
<name>S9QX66_9RHOB</name>
<dbReference type="OrthoDB" id="9806440at2"/>
<dbReference type="PRINTS" id="PR00952">
    <property type="entry name" value="TYPE3IMQPROT"/>
</dbReference>
<evidence type="ECO:0000256" key="7">
    <source>
        <dbReference type="SAM" id="Phobius"/>
    </source>
</evidence>
<protein>
    <submittedName>
        <fullName evidence="8">Flagellar biosynthesis pathway, component FliQ</fullName>
    </submittedName>
</protein>
<dbReference type="EMBL" id="AOLV01000028">
    <property type="protein sequence ID" value="EPX84157.1"/>
    <property type="molecule type" value="Genomic_DNA"/>
</dbReference>
<evidence type="ECO:0000256" key="4">
    <source>
        <dbReference type="ARBA" id="ARBA00022692"/>
    </source>
</evidence>
<evidence type="ECO:0000256" key="5">
    <source>
        <dbReference type="ARBA" id="ARBA00022989"/>
    </source>
</evidence>
<dbReference type="Proteomes" id="UP000015346">
    <property type="component" value="Unassembled WGS sequence"/>
</dbReference>
<dbReference type="RefSeq" id="WP_021098449.1">
    <property type="nucleotide sequence ID" value="NZ_KE557322.1"/>
</dbReference>